<evidence type="ECO:0008006" key="3">
    <source>
        <dbReference type="Google" id="ProtNLM"/>
    </source>
</evidence>
<proteinExistence type="predicted"/>
<sequence length="214" mass="23929">EERAIGYQLQCNICEQKFGKGGPEHTKNGPGYCFSTTSQTFWAKWEFWKIPASVPLFFHRSAVAHNLLDLIIELWPLSTSVGTAENIKHNTKWGSNLKPPLTNSVSPGILLFLDNTFKSAKKGVIVEKDWLRTKMMKGGILSVINELSETLVWRFCQSESANEICEILGGITKQHCNQGVAQPAVVVVDNCCHSYQAIQDKLPNTEVVLDVFTF</sequence>
<accession>A0A9P6EC44</accession>
<dbReference type="Proteomes" id="UP000807306">
    <property type="component" value="Unassembled WGS sequence"/>
</dbReference>
<comment type="caution">
    <text evidence="1">The sequence shown here is derived from an EMBL/GenBank/DDBJ whole genome shotgun (WGS) entry which is preliminary data.</text>
</comment>
<keyword evidence="2" id="KW-1185">Reference proteome</keyword>
<protein>
    <recommendedName>
        <fullName evidence="3">Transposase</fullName>
    </recommendedName>
</protein>
<evidence type="ECO:0000313" key="1">
    <source>
        <dbReference type="EMBL" id="KAF9526718.1"/>
    </source>
</evidence>
<evidence type="ECO:0000313" key="2">
    <source>
        <dbReference type="Proteomes" id="UP000807306"/>
    </source>
</evidence>
<reference evidence="1" key="1">
    <citation type="submission" date="2020-11" db="EMBL/GenBank/DDBJ databases">
        <authorList>
            <consortium name="DOE Joint Genome Institute"/>
            <person name="Ahrendt S."/>
            <person name="Riley R."/>
            <person name="Andreopoulos W."/>
            <person name="Labutti K."/>
            <person name="Pangilinan J."/>
            <person name="Ruiz-Duenas F.J."/>
            <person name="Barrasa J.M."/>
            <person name="Sanchez-Garcia M."/>
            <person name="Camarero S."/>
            <person name="Miyauchi S."/>
            <person name="Serrano A."/>
            <person name="Linde D."/>
            <person name="Babiker R."/>
            <person name="Drula E."/>
            <person name="Ayuso-Fernandez I."/>
            <person name="Pacheco R."/>
            <person name="Padilla G."/>
            <person name="Ferreira P."/>
            <person name="Barriuso J."/>
            <person name="Kellner H."/>
            <person name="Castanera R."/>
            <person name="Alfaro M."/>
            <person name="Ramirez L."/>
            <person name="Pisabarro A.G."/>
            <person name="Kuo A."/>
            <person name="Tritt A."/>
            <person name="Lipzen A."/>
            <person name="He G."/>
            <person name="Yan M."/>
            <person name="Ng V."/>
            <person name="Cullen D."/>
            <person name="Martin F."/>
            <person name="Rosso M.-N."/>
            <person name="Henrissat B."/>
            <person name="Hibbett D."/>
            <person name="Martinez A.T."/>
            <person name="Grigoriev I.V."/>
        </authorList>
    </citation>
    <scope>NUCLEOTIDE SEQUENCE</scope>
    <source>
        <strain evidence="1">CBS 506.95</strain>
    </source>
</reference>
<organism evidence="1 2">
    <name type="scientific">Crepidotus variabilis</name>
    <dbReference type="NCBI Taxonomy" id="179855"/>
    <lineage>
        <taxon>Eukaryota</taxon>
        <taxon>Fungi</taxon>
        <taxon>Dikarya</taxon>
        <taxon>Basidiomycota</taxon>
        <taxon>Agaricomycotina</taxon>
        <taxon>Agaricomycetes</taxon>
        <taxon>Agaricomycetidae</taxon>
        <taxon>Agaricales</taxon>
        <taxon>Agaricineae</taxon>
        <taxon>Crepidotaceae</taxon>
        <taxon>Crepidotus</taxon>
    </lineage>
</organism>
<dbReference type="AlphaFoldDB" id="A0A9P6EC44"/>
<dbReference type="OrthoDB" id="3056870at2759"/>
<dbReference type="EMBL" id="MU157868">
    <property type="protein sequence ID" value="KAF9526718.1"/>
    <property type="molecule type" value="Genomic_DNA"/>
</dbReference>
<gene>
    <name evidence="1" type="ORF">CPB83DRAFT_769780</name>
</gene>
<name>A0A9P6EC44_9AGAR</name>
<feature type="non-terminal residue" evidence="1">
    <location>
        <position position="1"/>
    </location>
</feature>